<keyword evidence="1" id="KW-0812">Transmembrane</keyword>
<accession>A0A6L6PCR1</accession>
<evidence type="ECO:0000256" key="1">
    <source>
        <dbReference type="SAM" id="Phobius"/>
    </source>
</evidence>
<feature type="transmembrane region" description="Helical" evidence="1">
    <location>
        <begin position="48"/>
        <end position="71"/>
    </location>
</feature>
<keyword evidence="1" id="KW-1133">Transmembrane helix</keyword>
<gene>
    <name evidence="2" type="ORF">GM676_01030</name>
</gene>
<sequence>MNTVTTELLDARIETIEARLDARVLAIEATVVEIRADIREIRAEIKSLRVTIVVTAIASVLAIASINAAMYSNMLAAFESRKDIAKTQAEVTRQVEATAALLKRIEEQAQRSERRN</sequence>
<protein>
    <submittedName>
        <fullName evidence="2">Uncharacterized protein</fullName>
    </submittedName>
</protein>
<keyword evidence="3" id="KW-1185">Reference proteome</keyword>
<proteinExistence type="predicted"/>
<dbReference type="RefSeq" id="WP_155461517.1">
    <property type="nucleotide sequence ID" value="NZ_WNKY01000001.1"/>
</dbReference>
<dbReference type="EMBL" id="WNKY01000001">
    <property type="protein sequence ID" value="MTV36165.1"/>
    <property type="molecule type" value="Genomic_DNA"/>
</dbReference>
<name>A0A6L6PCR1_9BURK</name>
<comment type="caution">
    <text evidence="2">The sequence shown here is derived from an EMBL/GenBank/DDBJ whole genome shotgun (WGS) entry which is preliminary data.</text>
</comment>
<keyword evidence="1" id="KW-0472">Membrane</keyword>
<evidence type="ECO:0000313" key="3">
    <source>
        <dbReference type="Proteomes" id="UP000475582"/>
    </source>
</evidence>
<organism evidence="2 3">
    <name type="scientific">Duganella radicis</name>
    <dbReference type="NCBI Taxonomy" id="551988"/>
    <lineage>
        <taxon>Bacteria</taxon>
        <taxon>Pseudomonadati</taxon>
        <taxon>Pseudomonadota</taxon>
        <taxon>Betaproteobacteria</taxon>
        <taxon>Burkholderiales</taxon>
        <taxon>Oxalobacteraceae</taxon>
        <taxon>Telluria group</taxon>
        <taxon>Duganella</taxon>
    </lineage>
</organism>
<reference evidence="2 3" key="1">
    <citation type="submission" date="2019-11" db="EMBL/GenBank/DDBJ databases">
        <title>Type strains purchased from KCTC, JCM and DSMZ.</title>
        <authorList>
            <person name="Lu H."/>
        </authorList>
    </citation>
    <scope>NUCLEOTIDE SEQUENCE [LARGE SCALE GENOMIC DNA]</scope>
    <source>
        <strain evidence="2 3">KCTC 22382</strain>
    </source>
</reference>
<evidence type="ECO:0000313" key="2">
    <source>
        <dbReference type="EMBL" id="MTV36165.1"/>
    </source>
</evidence>
<dbReference type="Proteomes" id="UP000475582">
    <property type="component" value="Unassembled WGS sequence"/>
</dbReference>
<dbReference type="AlphaFoldDB" id="A0A6L6PCR1"/>